<dbReference type="EMBL" id="VBSN01000060">
    <property type="protein sequence ID" value="KAA6436827.1"/>
    <property type="molecule type" value="Genomic_DNA"/>
</dbReference>
<proteinExistence type="inferred from homology"/>
<sequence length="336" mass="39443">MKKVKVKDKRDIAQMTLPIIYNENDVKKYAKQHWNITFARQKKVSVYAKRIMANVMAMIKDDDSDLRPYYQMHVSSVIPNTDTDSYTKIKNAFIELAKLHWLLEDIDKKRFEVRHLLNTSDINCKYENGTITVVLNPILKPYFIEIAHYTTYELKHYMHFSSWYSLRMFELLAAFKDTGVWIVPISEFRKLMDCDGKYPDTTDLIKKTLSEPLEELDSTDLAFTFKTIQDSNTHARGRKPVIALEFRLKKVTMKDVPESWFEFSDVHKNVLLRLRAWMVTDTNIIRYAKVIGMEGANKLLYEWQLKGKEIQDKAKYCNAVWVRVGKAALENISVSQ</sequence>
<evidence type="ECO:0000259" key="2">
    <source>
        <dbReference type="Pfam" id="PF01051"/>
    </source>
</evidence>
<dbReference type="RefSeq" id="WP_139013860.1">
    <property type="nucleotide sequence ID" value="NZ_VBSN01000060.1"/>
</dbReference>
<name>A0A5M8QKW6_9BACT</name>
<dbReference type="Proteomes" id="UP000323994">
    <property type="component" value="Unassembled WGS sequence"/>
</dbReference>
<organism evidence="3 4">
    <name type="scientific">Dyadobacter flavalbus</name>
    <dbReference type="NCBI Taxonomy" id="2579942"/>
    <lineage>
        <taxon>Bacteria</taxon>
        <taxon>Pseudomonadati</taxon>
        <taxon>Bacteroidota</taxon>
        <taxon>Cytophagia</taxon>
        <taxon>Cytophagales</taxon>
        <taxon>Spirosomataceae</taxon>
        <taxon>Dyadobacter</taxon>
    </lineage>
</organism>
<dbReference type="SUPFAM" id="SSF46785">
    <property type="entry name" value="Winged helix' DNA-binding domain"/>
    <property type="match status" value="2"/>
</dbReference>
<dbReference type="Gene3D" id="1.10.10.10">
    <property type="entry name" value="Winged helix-like DNA-binding domain superfamily/Winged helix DNA-binding domain"/>
    <property type="match status" value="2"/>
</dbReference>
<dbReference type="InterPro" id="IPR036390">
    <property type="entry name" value="WH_DNA-bd_sf"/>
</dbReference>
<dbReference type="GO" id="GO:0006270">
    <property type="term" value="P:DNA replication initiation"/>
    <property type="evidence" value="ECO:0007669"/>
    <property type="project" value="InterPro"/>
</dbReference>
<dbReference type="OrthoDB" id="863913at2"/>
<gene>
    <name evidence="3" type="ORF">FEM33_20475</name>
</gene>
<reference evidence="3 4" key="1">
    <citation type="submission" date="2019-05" db="EMBL/GenBank/DDBJ databases">
        <authorList>
            <person name="Qu J.-H."/>
        </authorList>
    </citation>
    <scope>NUCLEOTIDE SEQUENCE [LARGE SCALE GENOMIC DNA]</scope>
    <source>
        <strain evidence="3 4">NS28</strain>
    </source>
</reference>
<comment type="caution">
    <text evidence="3">The sequence shown here is derived from an EMBL/GenBank/DDBJ whole genome shotgun (WGS) entry which is preliminary data.</text>
</comment>
<accession>A0A5M8QKW6</accession>
<comment type="similarity">
    <text evidence="1">Belongs to the initiator RepB protein family.</text>
</comment>
<dbReference type="InterPro" id="IPR036388">
    <property type="entry name" value="WH-like_DNA-bd_sf"/>
</dbReference>
<protein>
    <submittedName>
        <fullName evidence="3">Replication initiation protein</fullName>
    </submittedName>
</protein>
<feature type="domain" description="Initiator Rep protein WH1" evidence="2">
    <location>
        <begin position="31"/>
        <end position="172"/>
    </location>
</feature>
<evidence type="ECO:0000313" key="4">
    <source>
        <dbReference type="Proteomes" id="UP000323994"/>
    </source>
</evidence>
<dbReference type="Pfam" id="PF21205">
    <property type="entry name" value="Rep3_C"/>
    <property type="match status" value="1"/>
</dbReference>
<keyword evidence="4" id="KW-1185">Reference proteome</keyword>
<evidence type="ECO:0000313" key="3">
    <source>
        <dbReference type="EMBL" id="KAA6436827.1"/>
    </source>
</evidence>
<dbReference type="InterPro" id="IPR000525">
    <property type="entry name" value="Initiator_Rep_WH1"/>
</dbReference>
<dbReference type="AlphaFoldDB" id="A0A5M8QKW6"/>
<dbReference type="Pfam" id="PF01051">
    <property type="entry name" value="Rep3_N"/>
    <property type="match status" value="1"/>
</dbReference>
<dbReference type="GO" id="GO:0003887">
    <property type="term" value="F:DNA-directed DNA polymerase activity"/>
    <property type="evidence" value="ECO:0007669"/>
    <property type="project" value="InterPro"/>
</dbReference>
<evidence type="ECO:0000256" key="1">
    <source>
        <dbReference type="ARBA" id="ARBA00038283"/>
    </source>
</evidence>